<comment type="caution">
    <text evidence="1">The sequence shown here is derived from an EMBL/GenBank/DDBJ whole genome shotgun (WGS) entry which is preliminary data.</text>
</comment>
<dbReference type="EMBL" id="BJLP01000092">
    <property type="protein sequence ID" value="GEA82729.1"/>
    <property type="molecule type" value="Genomic_DNA"/>
</dbReference>
<name>A0A4Y3KE70_CELUD</name>
<keyword evidence="2" id="KW-1185">Reference proteome</keyword>
<accession>A0A4Y3KE70</accession>
<evidence type="ECO:0000313" key="1">
    <source>
        <dbReference type="EMBL" id="GEA82729.1"/>
    </source>
</evidence>
<reference evidence="1 2" key="1">
    <citation type="submission" date="2019-06" db="EMBL/GenBank/DDBJ databases">
        <title>Whole genome shotgun sequence of Cellulomonas uda NBRC 3747.</title>
        <authorList>
            <person name="Hosoyama A."/>
            <person name="Uohara A."/>
            <person name="Ohji S."/>
            <person name="Ichikawa N."/>
        </authorList>
    </citation>
    <scope>NUCLEOTIDE SEQUENCE [LARGE SCALE GENOMIC DNA]</scope>
    <source>
        <strain evidence="1 2">NBRC 3747</strain>
    </source>
</reference>
<evidence type="ECO:0000313" key="2">
    <source>
        <dbReference type="Proteomes" id="UP000315842"/>
    </source>
</evidence>
<proteinExistence type="predicted"/>
<sequence>MLDVVAWALASRASGDDFGIASGPAHALDLPPGRVGAVRLCAWRGILAWPCEHAAPARGARIKRALRNPPLFHVER</sequence>
<dbReference type="AlphaFoldDB" id="A0A4Y3KE70"/>
<dbReference type="Proteomes" id="UP000315842">
    <property type="component" value="Unassembled WGS sequence"/>
</dbReference>
<protein>
    <submittedName>
        <fullName evidence="1">Uncharacterized protein</fullName>
    </submittedName>
</protein>
<gene>
    <name evidence="1" type="ORF">CUD01_31730</name>
</gene>
<organism evidence="1 2">
    <name type="scientific">Cellulomonas uda</name>
    <dbReference type="NCBI Taxonomy" id="1714"/>
    <lineage>
        <taxon>Bacteria</taxon>
        <taxon>Bacillati</taxon>
        <taxon>Actinomycetota</taxon>
        <taxon>Actinomycetes</taxon>
        <taxon>Micrococcales</taxon>
        <taxon>Cellulomonadaceae</taxon>
        <taxon>Cellulomonas</taxon>
    </lineage>
</organism>